<organism evidence="3 4">
    <name type="scientific">Punica granatum</name>
    <name type="common">Pomegranate</name>
    <dbReference type="NCBI Taxonomy" id="22663"/>
    <lineage>
        <taxon>Eukaryota</taxon>
        <taxon>Viridiplantae</taxon>
        <taxon>Streptophyta</taxon>
        <taxon>Embryophyta</taxon>
        <taxon>Tracheophyta</taxon>
        <taxon>Spermatophyta</taxon>
        <taxon>Magnoliopsida</taxon>
        <taxon>eudicotyledons</taxon>
        <taxon>Gunneridae</taxon>
        <taxon>Pentapetalae</taxon>
        <taxon>rosids</taxon>
        <taxon>malvids</taxon>
        <taxon>Myrtales</taxon>
        <taxon>Lythraceae</taxon>
        <taxon>Punica</taxon>
    </lineage>
</organism>
<name>A0A218XTS5_PUNGR</name>
<gene>
    <name evidence="3" type="ORF">CDL15_Pgr003642</name>
</gene>
<evidence type="ECO:0000256" key="1">
    <source>
        <dbReference type="SAM" id="Phobius"/>
    </source>
</evidence>
<feature type="transmembrane region" description="Helical" evidence="1">
    <location>
        <begin position="58"/>
        <end position="81"/>
    </location>
</feature>
<accession>A0A218XTS5</accession>
<dbReference type="Pfam" id="PF24649">
    <property type="entry name" value="DUF7642"/>
    <property type="match status" value="1"/>
</dbReference>
<evidence type="ECO:0000259" key="2">
    <source>
        <dbReference type="Pfam" id="PF24649"/>
    </source>
</evidence>
<protein>
    <recommendedName>
        <fullName evidence="2">DUF7642 domain-containing protein</fullName>
    </recommendedName>
</protein>
<dbReference type="Proteomes" id="UP000197138">
    <property type="component" value="Unassembled WGS sequence"/>
</dbReference>
<evidence type="ECO:0000313" key="4">
    <source>
        <dbReference type="Proteomes" id="UP000197138"/>
    </source>
</evidence>
<dbReference type="AlphaFoldDB" id="A0A218XTS5"/>
<feature type="domain" description="DUF7642" evidence="2">
    <location>
        <begin position="90"/>
        <end position="189"/>
    </location>
</feature>
<keyword evidence="1" id="KW-1133">Transmembrane helix</keyword>
<evidence type="ECO:0000313" key="3">
    <source>
        <dbReference type="EMBL" id="OWM88230.1"/>
    </source>
</evidence>
<dbReference type="EMBL" id="MTKT01000797">
    <property type="protein sequence ID" value="OWM88230.1"/>
    <property type="molecule type" value="Genomic_DNA"/>
</dbReference>
<sequence length="279" mass="30854">MFMGHTEGLSERSASVERLLPDRDSEIDDDGGSDSSEPILYTASFEELAQNHIKYDTIIWLSISLLLVLAWGVGIIMLLYLPFRRHVLQKDVSSRKLYVTPTKIVYKVSRPSFIPFYGWLTIEKQVPLSLVIDIIIEQGWLQSIYGIHTFRVESIALGKAAPVDELQVQGVSDPGMLRKVVIIITEASKVIQAGKGWKAAGITGEGDTVARMASINEGPVFLRSPSKSLKMTASPRYTSIERRAAGVPGELLLSKLDEVSKSVKKIESLIEKSQLGPKE</sequence>
<comment type="caution">
    <text evidence="3">The sequence shown here is derived from an EMBL/GenBank/DDBJ whole genome shotgun (WGS) entry which is preliminary data.</text>
</comment>
<dbReference type="PANTHER" id="PTHR35410">
    <property type="entry name" value="EXPRESSED PROTEIN"/>
    <property type="match status" value="1"/>
</dbReference>
<keyword evidence="1" id="KW-0812">Transmembrane</keyword>
<reference evidence="4" key="1">
    <citation type="journal article" date="2017" name="Plant J.">
        <title>The pomegranate (Punica granatum L.) genome and the genomics of punicalagin biosynthesis.</title>
        <authorList>
            <person name="Qin G."/>
            <person name="Xu C."/>
            <person name="Ming R."/>
            <person name="Tang H."/>
            <person name="Guyot R."/>
            <person name="Kramer E.M."/>
            <person name="Hu Y."/>
            <person name="Yi X."/>
            <person name="Qi Y."/>
            <person name="Xu X."/>
            <person name="Gao Z."/>
            <person name="Pan H."/>
            <person name="Jian J."/>
            <person name="Tian Y."/>
            <person name="Yue Z."/>
            <person name="Xu Y."/>
        </authorList>
    </citation>
    <scope>NUCLEOTIDE SEQUENCE [LARGE SCALE GENOMIC DNA]</scope>
    <source>
        <strain evidence="4">cv. Dabenzi</strain>
    </source>
</reference>
<keyword evidence="1" id="KW-0472">Membrane</keyword>
<dbReference type="InterPro" id="IPR056059">
    <property type="entry name" value="DUF7642"/>
</dbReference>
<proteinExistence type="predicted"/>
<dbReference type="PANTHER" id="PTHR35410:SF2">
    <property type="entry name" value="OS02G0640200 PROTEIN"/>
    <property type="match status" value="1"/>
</dbReference>